<dbReference type="EMBL" id="AGUE01000076">
    <property type="protein sequence ID" value="EHL00661.1"/>
    <property type="molecule type" value="Genomic_DNA"/>
</dbReference>
<name>H0ELE2_GLAL7</name>
<reference evidence="1 2" key="1">
    <citation type="journal article" date="2012" name="Eukaryot. Cell">
        <title>Genome sequence of the fungus Glarea lozoyensis: the first genome sequence of a species from the Helotiaceae family.</title>
        <authorList>
            <person name="Youssar L."/>
            <person name="Gruening B.A."/>
            <person name="Erxleben A."/>
            <person name="Guenther S."/>
            <person name="Huettel W."/>
        </authorList>
    </citation>
    <scope>NUCLEOTIDE SEQUENCE [LARGE SCALE GENOMIC DNA]</scope>
    <source>
        <strain evidence="2">ATCC 74030 / MF5533</strain>
    </source>
</reference>
<dbReference type="AlphaFoldDB" id="H0ELE2"/>
<dbReference type="Proteomes" id="UP000005446">
    <property type="component" value="Unassembled WGS sequence"/>
</dbReference>
<gene>
    <name evidence="1" type="ORF">M7I_3405</name>
</gene>
<organism evidence="1 2">
    <name type="scientific">Glarea lozoyensis (strain ATCC 74030 / MF5533)</name>
    <dbReference type="NCBI Taxonomy" id="1104152"/>
    <lineage>
        <taxon>Eukaryota</taxon>
        <taxon>Fungi</taxon>
        <taxon>Dikarya</taxon>
        <taxon>Ascomycota</taxon>
        <taxon>Pezizomycotina</taxon>
        <taxon>Leotiomycetes</taxon>
        <taxon>Helotiales</taxon>
        <taxon>Helotiaceae</taxon>
        <taxon>Glarea</taxon>
    </lineage>
</organism>
<proteinExistence type="predicted"/>
<evidence type="ECO:0000313" key="1">
    <source>
        <dbReference type="EMBL" id="EHL00661.1"/>
    </source>
</evidence>
<dbReference type="InParanoid" id="H0ELE2"/>
<accession>H0ELE2</accession>
<protein>
    <submittedName>
        <fullName evidence="1">Uncharacterized protein</fullName>
    </submittedName>
</protein>
<dbReference type="HOGENOM" id="CLU_2867834_0_0_1"/>
<sequence>MVSQEMEKEIHMKSKLNMDEVDNCRCKLANFIEVHLNILLSPSIAHSTTSLPRRFIGTESLNSP</sequence>
<evidence type="ECO:0000313" key="2">
    <source>
        <dbReference type="Proteomes" id="UP000005446"/>
    </source>
</evidence>
<comment type="caution">
    <text evidence="1">The sequence shown here is derived from an EMBL/GenBank/DDBJ whole genome shotgun (WGS) entry which is preliminary data.</text>
</comment>
<keyword evidence="2" id="KW-1185">Reference proteome</keyword>